<dbReference type="RefSeq" id="WP_258309349.1">
    <property type="nucleotide sequence ID" value="NZ_QGTW01000003.1"/>
</dbReference>
<dbReference type="Gene3D" id="2.50.20.10">
    <property type="entry name" value="Lipoprotein localisation LolA/LolB/LppX"/>
    <property type="match status" value="1"/>
</dbReference>
<evidence type="ECO:0000259" key="2">
    <source>
        <dbReference type="Pfam" id="PF03888"/>
    </source>
</evidence>
<sequence>MQNKLENLKEKMNKSILKDVCFDDKQYQQVLNRIEKSKSQKKVFPLRNKFNALLSISVVSIIFLGITYFVETQLNVFNELETKQANEPKENIQESTTKPTNEKTIYLPPKLEENYDEMTKKEILTKMINTVDNFETATGEFKVHYGHSSGYSLVEYAISLGNKSGGFGKRSNIVNGKEEITFEYYTEGTVWALSEQAKTYMDSKYAEDVNPGTPLKIEDAFSVNSEGDNVTNYRERPPIGVANETLFPYEIASNYTRDLSKWEIEKQNEELLGHNTLVIKGTKNHRDFQSFRFWVDKDTGILVKYETYNANGDIVDYLHPTKLEVNVPIDIKTFTPNLEGYEKNDLDRDEPMLRTGNIDELVPEDLKGQWEEAKKKPNVTTVLELNGNWYIYVKKGYLVNYIESNGNKGTLYLAKTSAEKTGHNFKALAEGYKVDTLKIVYE</sequence>
<gene>
    <name evidence="3" type="ORF">DFO73_103463</name>
</gene>
<dbReference type="Pfam" id="PF03888">
    <property type="entry name" value="MucB_RseB"/>
    <property type="match status" value="1"/>
</dbReference>
<evidence type="ECO:0000313" key="3">
    <source>
        <dbReference type="EMBL" id="PWW30569.1"/>
    </source>
</evidence>
<protein>
    <submittedName>
        <fullName evidence="3">MucB/RseB family protein</fullName>
    </submittedName>
</protein>
<accession>A0A2V3A4A4</accession>
<dbReference type="InterPro" id="IPR033434">
    <property type="entry name" value="MucB/RseB_N"/>
</dbReference>
<reference evidence="3 4" key="1">
    <citation type="submission" date="2018-05" db="EMBL/GenBank/DDBJ databases">
        <title>Freshwater and sediment microbial communities from various areas in North America, analyzing microbe dynamics in response to fracking.</title>
        <authorList>
            <person name="Lamendella R."/>
        </authorList>
    </citation>
    <scope>NUCLEOTIDE SEQUENCE [LARGE SCALE GENOMIC DNA]</scope>
    <source>
        <strain evidence="3 4">15_TX</strain>
    </source>
</reference>
<evidence type="ECO:0000256" key="1">
    <source>
        <dbReference type="SAM" id="Phobius"/>
    </source>
</evidence>
<comment type="caution">
    <text evidence="3">The sequence shown here is derived from an EMBL/GenBank/DDBJ whole genome shotgun (WGS) entry which is preliminary data.</text>
</comment>
<feature type="transmembrane region" description="Helical" evidence="1">
    <location>
        <begin position="50"/>
        <end position="70"/>
    </location>
</feature>
<keyword evidence="1" id="KW-1133">Transmembrane helix</keyword>
<dbReference type="Proteomes" id="UP000247150">
    <property type="component" value="Unassembled WGS sequence"/>
</dbReference>
<feature type="domain" description="MucB/RseB N-terminal" evidence="2">
    <location>
        <begin position="290"/>
        <end position="336"/>
    </location>
</feature>
<evidence type="ECO:0000313" key="4">
    <source>
        <dbReference type="Proteomes" id="UP000247150"/>
    </source>
</evidence>
<name>A0A2V3A4A4_9BACI</name>
<dbReference type="AlphaFoldDB" id="A0A2V3A4A4"/>
<keyword evidence="1" id="KW-0472">Membrane</keyword>
<proteinExistence type="predicted"/>
<keyword evidence="1" id="KW-0812">Transmembrane</keyword>
<dbReference type="EMBL" id="QGTW01000003">
    <property type="protein sequence ID" value="PWW30569.1"/>
    <property type="molecule type" value="Genomic_DNA"/>
</dbReference>
<organism evidence="3 4">
    <name type="scientific">Cytobacillus oceanisediminis</name>
    <dbReference type="NCBI Taxonomy" id="665099"/>
    <lineage>
        <taxon>Bacteria</taxon>
        <taxon>Bacillati</taxon>
        <taxon>Bacillota</taxon>
        <taxon>Bacilli</taxon>
        <taxon>Bacillales</taxon>
        <taxon>Bacillaceae</taxon>
        <taxon>Cytobacillus</taxon>
    </lineage>
</organism>